<comment type="caution">
    <text evidence="2">The sequence shown here is derived from an EMBL/GenBank/DDBJ whole genome shotgun (WGS) entry which is preliminary data.</text>
</comment>
<proteinExistence type="predicted"/>
<keyword evidence="1" id="KW-0732">Signal</keyword>
<sequence>MKSTFLLFVSLASAASLGQRFGSQEILKVQNPIQFLEPAEVQDPLQAYAPDCIKTINAGAATVLNAIYEQECALITFSSGVITRDYKYNCCGASTWIRINGADWEKLREAGKLDGLRYQHVTSKDNTYSINFRKMSGKTPGNISPEEFLP</sequence>
<feature type="signal peptide" evidence="1">
    <location>
        <begin position="1"/>
        <end position="18"/>
    </location>
</feature>
<evidence type="ECO:0000256" key="1">
    <source>
        <dbReference type="SAM" id="SignalP"/>
    </source>
</evidence>
<organism evidence="2 3">
    <name type="scientific">Basidiobolus ranarum</name>
    <dbReference type="NCBI Taxonomy" id="34480"/>
    <lineage>
        <taxon>Eukaryota</taxon>
        <taxon>Fungi</taxon>
        <taxon>Fungi incertae sedis</taxon>
        <taxon>Zoopagomycota</taxon>
        <taxon>Entomophthoromycotina</taxon>
        <taxon>Basidiobolomycetes</taxon>
        <taxon>Basidiobolales</taxon>
        <taxon>Basidiobolaceae</taxon>
        <taxon>Basidiobolus</taxon>
    </lineage>
</organism>
<gene>
    <name evidence="2" type="ORF">K7432_004158</name>
</gene>
<evidence type="ECO:0000313" key="3">
    <source>
        <dbReference type="Proteomes" id="UP001479436"/>
    </source>
</evidence>
<protein>
    <submittedName>
        <fullName evidence="2">Uncharacterized protein</fullName>
    </submittedName>
</protein>
<dbReference type="Proteomes" id="UP001479436">
    <property type="component" value="Unassembled WGS sequence"/>
</dbReference>
<feature type="chain" id="PRO_5047522293" evidence="1">
    <location>
        <begin position="19"/>
        <end position="150"/>
    </location>
</feature>
<keyword evidence="3" id="KW-1185">Reference proteome</keyword>
<accession>A0ABR2W523</accession>
<name>A0ABR2W523_9FUNG</name>
<evidence type="ECO:0000313" key="2">
    <source>
        <dbReference type="EMBL" id="KAK9720407.1"/>
    </source>
</evidence>
<reference evidence="2 3" key="1">
    <citation type="submission" date="2023-04" db="EMBL/GenBank/DDBJ databases">
        <title>Genome of Basidiobolus ranarum AG-B5.</title>
        <authorList>
            <person name="Stajich J.E."/>
            <person name="Carter-House D."/>
            <person name="Gryganskyi A."/>
        </authorList>
    </citation>
    <scope>NUCLEOTIDE SEQUENCE [LARGE SCALE GENOMIC DNA]</scope>
    <source>
        <strain evidence="2 3">AG-B5</strain>
    </source>
</reference>
<dbReference type="EMBL" id="JASJQH010007014">
    <property type="protein sequence ID" value="KAK9720407.1"/>
    <property type="molecule type" value="Genomic_DNA"/>
</dbReference>